<keyword evidence="2" id="KW-1185">Reference proteome</keyword>
<reference evidence="1 2" key="1">
    <citation type="journal article" date="2016" name="Sci. Rep.">
        <title>A novel ammonia-oxidizing archaeon from wastewater treatment plant: Its enrichment, physiological and genomic characteristics.</title>
        <authorList>
            <person name="Li Y."/>
            <person name="Ding K."/>
            <person name="Wen X."/>
            <person name="Zhang B."/>
            <person name="Shen B."/>
            <person name="Yang Y."/>
        </authorList>
    </citation>
    <scope>NUCLEOTIDE SEQUENCE [LARGE SCALE GENOMIC DNA]</scope>
    <source>
        <strain evidence="1 2">SAT1</strain>
    </source>
</reference>
<gene>
    <name evidence="1" type="ORF">SU86_003015</name>
</gene>
<proteinExistence type="predicted"/>
<accession>A0A3G1B4T3</accession>
<name>A0A3G1B4T3_9ARCH</name>
<dbReference type="KEGG" id="tah:SU86_003015"/>
<evidence type="ECO:0000313" key="1">
    <source>
        <dbReference type="EMBL" id="AJZ76598.1"/>
    </source>
</evidence>
<dbReference type="AlphaFoldDB" id="A0A3G1B4T3"/>
<protein>
    <submittedName>
        <fullName evidence="1">Uncharacterized protein</fullName>
    </submittedName>
</protein>
<dbReference type="EMBL" id="CP011097">
    <property type="protein sequence ID" value="AJZ76598.1"/>
    <property type="molecule type" value="Genomic_DNA"/>
</dbReference>
<organism evidence="1 2">
    <name type="scientific">Candidatus Nitrosotenuis cloacae</name>
    <dbReference type="NCBI Taxonomy" id="1603555"/>
    <lineage>
        <taxon>Archaea</taxon>
        <taxon>Nitrososphaerota</taxon>
        <taxon>Candidatus Nitrosotenuis</taxon>
    </lineage>
</organism>
<dbReference type="Proteomes" id="UP000266745">
    <property type="component" value="Chromosome"/>
</dbReference>
<sequence>MPTNAFSQSSSRIILLDTFGDYKKGENVFVFGELAQVSPDLYVVTQIINPNGDLCQIQQLKPLSNGNFVTDPIPLTGKICGLTGKYDVRIFYGDYTASSSFTVKNEKLQEKSGKDYLGSAVSLIESKISSVKKSSTISSDYEARFSELQTTTDLSKLKDLYVDLFLEYSAEADILDLDYRIRPAVETAFATTKSLVTESKLDVDEAKKIDRQTAGIVFYSGIGDDKSAIKELSDIYVSITNVDPQKAPQEKQLSYSELNQLLLNLMTKSQSIMNRLVKEEIGFIFARGTGPVYTEELNDLVNLLTEARLLDGTLKKDDNLSRLVRTEWSQLRESLLGKETLAKFLETKPKVDKLHEAALLLRHLDKVDRFVSSNSTDNSELAILIQPRLDSLMSKLSSATSPQDIIDSQQEIIDMKNVIEISSRISSTITFAKNNNSGNESMIDSFQILLDKVKDAQTLNEILDIVSDYEASINDLREKRSPLSVLKFDYEKLRSKAELQSDYESLNTITNALKVIETAIEIEKGNPTINKIDKIEVLLNYYSTQGSIIRAKLDSYTKDAYKIRASEILQRAKSIENLILLGERHNKFLPGYLDFTDSMKIRLDEARDLVVKKDLDSADNQVRALFDEWREVSEKYSEDPFGSEEGYSLDEIKRIEYRKKLEQISGFVNTFYNAGFDSHSQEFLTLTEDAYELVDYGNWDDAEKKLQEIRNFVSDELEDNHKKILFDISYNPESQIWVMNGAVDKELFDRRENLYLTVYDMQGSQHSTLKFSDTKDGDFYTQWFAPTEPGLYVVKLQWRNAIGSQIIDIAEKPTITAKTPPPSKGYTQNVDLARQFEDLQNFIETFGKTGYNANKEKFDGVISDIKNSLHDRDTSSAKSKISELQSMIERYLPSRSKIGILDAYVDDGKLYLSGAIYKTVAFPEDIYVDIFDQSGERIDEIPLKDNASGHFNQVLSKSYGPGVYVAQLEYHDLIVSDFFRIE</sequence>
<evidence type="ECO:0000313" key="2">
    <source>
        <dbReference type="Proteomes" id="UP000266745"/>
    </source>
</evidence>